<evidence type="ECO:0000313" key="13">
    <source>
        <dbReference type="Proteomes" id="UP000430232"/>
    </source>
</evidence>
<dbReference type="EMBL" id="CABVPL010000008">
    <property type="protein sequence ID" value="VWB38943.1"/>
    <property type="molecule type" value="Genomic_DNA"/>
</dbReference>
<evidence type="ECO:0000313" key="14">
    <source>
        <dbReference type="Proteomes" id="UP000494222"/>
    </source>
</evidence>
<dbReference type="RefSeq" id="WP_151064181.1">
    <property type="nucleotide sequence ID" value="NZ_CABVPL010000008.1"/>
</dbReference>
<keyword evidence="4" id="KW-0547">Nucleotide-binding</keyword>
<protein>
    <recommendedName>
        <fullName evidence="10">Pycsar effector protein domain-containing protein</fullName>
    </recommendedName>
</protein>
<keyword evidence="7 9" id="KW-0472">Membrane</keyword>
<evidence type="ECO:0000256" key="1">
    <source>
        <dbReference type="ARBA" id="ARBA00004236"/>
    </source>
</evidence>
<evidence type="ECO:0000256" key="5">
    <source>
        <dbReference type="ARBA" id="ARBA00022989"/>
    </source>
</evidence>
<dbReference type="Proteomes" id="UP000494222">
    <property type="component" value="Unassembled WGS sequence"/>
</dbReference>
<proteinExistence type="predicted"/>
<evidence type="ECO:0000256" key="2">
    <source>
        <dbReference type="ARBA" id="ARBA00022475"/>
    </source>
</evidence>
<feature type="domain" description="Pycsar effector protein" evidence="10">
    <location>
        <begin position="32"/>
        <end position="173"/>
    </location>
</feature>
<evidence type="ECO:0000256" key="6">
    <source>
        <dbReference type="ARBA" id="ARBA00023118"/>
    </source>
</evidence>
<accession>A0A6H9T4U8</accession>
<evidence type="ECO:0000313" key="11">
    <source>
        <dbReference type="EMBL" id="KAB0642772.1"/>
    </source>
</evidence>
<dbReference type="Proteomes" id="UP000430232">
    <property type="component" value="Unassembled WGS sequence"/>
</dbReference>
<evidence type="ECO:0000256" key="7">
    <source>
        <dbReference type="ARBA" id="ARBA00023136"/>
    </source>
</evidence>
<dbReference type="GeneID" id="99788982"/>
<dbReference type="OrthoDB" id="9133810at2"/>
<dbReference type="InterPro" id="IPR043760">
    <property type="entry name" value="PycTM_dom"/>
</dbReference>
<evidence type="ECO:0000259" key="10">
    <source>
        <dbReference type="Pfam" id="PF18967"/>
    </source>
</evidence>
<keyword evidence="13" id="KW-1185">Reference proteome</keyword>
<dbReference type="EMBL" id="VZOJ01000020">
    <property type="protein sequence ID" value="KAB0642772.1"/>
    <property type="molecule type" value="Genomic_DNA"/>
</dbReference>
<keyword evidence="5 9" id="KW-1133">Transmembrane helix</keyword>
<sequence>MSADLQSMLAGARRAAIERGEKEYKLQCDVFDSADRKAQGTTTIAGALLAADLGFVAKLTDTPSPLAIIILLMITGALGCSVLMALWALYARDSDVPATGNECEPGYSKLISRTSTENFATAEAELLDFVIGKLKKANESVTTVAATKANWVHRSQHALFLAAAATIVLTTLLIFNPKLLTLATTVQVTAAPAAHAATNVPASVATGSVPAASSPSASISAPPISMKH</sequence>
<dbReference type="AlphaFoldDB" id="A0A6H9T4U8"/>
<evidence type="ECO:0000256" key="3">
    <source>
        <dbReference type="ARBA" id="ARBA00022692"/>
    </source>
</evidence>
<organism evidence="11 13">
    <name type="scientific">Burkholderia latens</name>
    <dbReference type="NCBI Taxonomy" id="488446"/>
    <lineage>
        <taxon>Bacteria</taxon>
        <taxon>Pseudomonadati</taxon>
        <taxon>Pseudomonadota</taxon>
        <taxon>Betaproteobacteria</taxon>
        <taxon>Burkholderiales</taxon>
        <taxon>Burkholderiaceae</taxon>
        <taxon>Burkholderia</taxon>
        <taxon>Burkholderia cepacia complex</taxon>
    </lineage>
</organism>
<evidence type="ECO:0000256" key="8">
    <source>
        <dbReference type="SAM" id="MobiDB-lite"/>
    </source>
</evidence>
<reference evidence="11 13" key="1">
    <citation type="submission" date="2019-09" db="EMBL/GenBank/DDBJ databases">
        <title>Draft genome sequences of 48 bacterial type strains from the CCUG.</title>
        <authorList>
            <person name="Tunovic T."/>
            <person name="Pineiro-Iglesias B."/>
            <person name="Unosson C."/>
            <person name="Inganas E."/>
            <person name="Ohlen M."/>
            <person name="Cardew S."/>
            <person name="Jensie-Markopoulos S."/>
            <person name="Salva-Serra F."/>
            <person name="Jaen-Luchoro D."/>
            <person name="Karlsson R."/>
            <person name="Svensson-Stadler L."/>
            <person name="Chun J."/>
            <person name="Moore E."/>
        </authorList>
    </citation>
    <scope>NUCLEOTIDE SEQUENCE [LARGE SCALE GENOMIC DNA]</scope>
    <source>
        <strain evidence="11 13">CCUG 54555</strain>
    </source>
</reference>
<feature type="region of interest" description="Disordered" evidence="8">
    <location>
        <begin position="207"/>
        <end position="228"/>
    </location>
</feature>
<evidence type="ECO:0000256" key="4">
    <source>
        <dbReference type="ARBA" id="ARBA00022741"/>
    </source>
</evidence>
<gene>
    <name evidence="12" type="ORF">BLA24064_01714</name>
    <name evidence="11" type="ORF">F7R21_10045</name>
</gene>
<evidence type="ECO:0000256" key="9">
    <source>
        <dbReference type="SAM" id="Phobius"/>
    </source>
</evidence>
<evidence type="ECO:0000313" key="12">
    <source>
        <dbReference type="EMBL" id="VWB38943.1"/>
    </source>
</evidence>
<feature type="transmembrane region" description="Helical" evidence="9">
    <location>
        <begin position="158"/>
        <end position="175"/>
    </location>
</feature>
<keyword evidence="3 9" id="KW-0812">Transmembrane</keyword>
<feature type="transmembrane region" description="Helical" evidence="9">
    <location>
        <begin position="66"/>
        <end position="90"/>
    </location>
</feature>
<keyword evidence="6" id="KW-0051">Antiviral defense</keyword>
<comment type="subcellular location">
    <subcellularLocation>
        <location evidence="1">Cell membrane</location>
    </subcellularLocation>
</comment>
<name>A0A6H9T4U8_9BURK</name>
<keyword evidence="2" id="KW-1003">Cell membrane</keyword>
<dbReference type="Pfam" id="PF18967">
    <property type="entry name" value="PycTM"/>
    <property type="match status" value="1"/>
</dbReference>
<reference evidence="12 14" key="2">
    <citation type="submission" date="2019-09" db="EMBL/GenBank/DDBJ databases">
        <authorList>
            <person name="Depoorter E."/>
        </authorList>
    </citation>
    <scope>NUCLEOTIDE SEQUENCE [LARGE SCALE GENOMIC DNA]</scope>
    <source>
        <strain evidence="12">LMG 24064</strain>
    </source>
</reference>